<dbReference type="STRING" id="1400863.BN873_350099"/>
<reference evidence="2" key="1">
    <citation type="submission" date="2013-07" db="EMBL/GenBank/DDBJ databases">
        <authorList>
            <person name="McIlroy S."/>
        </authorList>
    </citation>
    <scope>NUCLEOTIDE SEQUENCE [LARGE SCALE GENOMIC DNA]</scope>
    <source>
        <strain evidence="2">Run_A_D11</strain>
    </source>
</reference>
<dbReference type="PANTHER" id="PTHR43591:SF24">
    <property type="entry name" value="2-METHOXY-6-POLYPRENYL-1,4-BENZOQUINOL METHYLASE, MITOCHONDRIAL"/>
    <property type="match status" value="1"/>
</dbReference>
<dbReference type="CDD" id="cd02440">
    <property type="entry name" value="AdoMet_MTases"/>
    <property type="match status" value="1"/>
</dbReference>
<dbReference type="RefSeq" id="WP_048673382.1">
    <property type="nucleotide sequence ID" value="NZ_CBTJ020000042.1"/>
</dbReference>
<dbReference type="EMBL" id="CBTJ020000042">
    <property type="protein sequence ID" value="CDI02843.1"/>
    <property type="molecule type" value="Genomic_DNA"/>
</dbReference>
<evidence type="ECO:0000313" key="2">
    <source>
        <dbReference type="EMBL" id="CDI02843.1"/>
    </source>
</evidence>
<dbReference type="Proteomes" id="UP000035760">
    <property type="component" value="Unassembled WGS sequence"/>
</dbReference>
<dbReference type="AlphaFoldDB" id="W6MDG9"/>
<dbReference type="InterPro" id="IPR013216">
    <property type="entry name" value="Methyltransf_11"/>
</dbReference>
<dbReference type="GO" id="GO:0032259">
    <property type="term" value="P:methylation"/>
    <property type="evidence" value="ECO:0007669"/>
    <property type="project" value="UniProtKB-KW"/>
</dbReference>
<dbReference type="OrthoDB" id="9777830at2"/>
<evidence type="ECO:0000259" key="1">
    <source>
        <dbReference type="Pfam" id="PF08241"/>
    </source>
</evidence>
<sequence>MIEKHYIHTFSKQEQDRLLNQAQFLERYIYQNIDFSDCHHLLEIGCGVGAQILLLAKKFPHLKIDGIDSAYSQIARANNVLKDCIASGTVKLQVASGYQLPFADGSYDSVCIFCVLEHTNHPLAILQEAYRVLMLNGIFYCTEVFNSGLYIYPNCPAINDYWYAFNQYQIDGGGDPDIGIKLANLAIEAKFKQISFYEISPLLDGRMRLKSQRIKFLNYWKSLFLSAAENLLAEGRTTSAIVSSLHQEFAALVENRKAIFCYSGKQIECYK</sequence>
<gene>
    <name evidence="2" type="ORF">BN873_350099</name>
</gene>
<dbReference type="Gene3D" id="3.40.50.150">
    <property type="entry name" value="Vaccinia Virus protein VP39"/>
    <property type="match status" value="1"/>
</dbReference>
<keyword evidence="2" id="KW-0808">Transferase</keyword>
<dbReference type="InterPro" id="IPR029063">
    <property type="entry name" value="SAM-dependent_MTases_sf"/>
</dbReference>
<reference evidence="2" key="2">
    <citation type="submission" date="2014-03" db="EMBL/GenBank/DDBJ databases">
        <title>Candidatus Competibacter-lineage genomes retrieved from metagenomes reveal functional metabolic diversity.</title>
        <authorList>
            <person name="McIlroy S.J."/>
            <person name="Albertsen M."/>
            <person name="Andresen E.K."/>
            <person name="Saunders A.M."/>
            <person name="Kristiansen R."/>
            <person name="Stokholm-Bjerregaard M."/>
            <person name="Nielsen K.L."/>
            <person name="Nielsen P.H."/>
        </authorList>
    </citation>
    <scope>NUCLEOTIDE SEQUENCE</scope>
    <source>
        <strain evidence="2">Run_A_D11</strain>
    </source>
</reference>
<comment type="caution">
    <text evidence="2">The sequence shown here is derived from an EMBL/GenBank/DDBJ whole genome shotgun (WGS) entry which is preliminary data.</text>
</comment>
<keyword evidence="2" id="KW-0489">Methyltransferase</keyword>
<dbReference type="Pfam" id="PF08241">
    <property type="entry name" value="Methyltransf_11"/>
    <property type="match status" value="1"/>
</dbReference>
<evidence type="ECO:0000313" key="3">
    <source>
        <dbReference type="Proteomes" id="UP000035760"/>
    </source>
</evidence>
<protein>
    <submittedName>
        <fullName evidence="2">Methyltransferase type 11</fullName>
    </submittedName>
</protein>
<dbReference type="PANTHER" id="PTHR43591">
    <property type="entry name" value="METHYLTRANSFERASE"/>
    <property type="match status" value="1"/>
</dbReference>
<feature type="domain" description="Methyltransferase type 11" evidence="1">
    <location>
        <begin position="42"/>
        <end position="141"/>
    </location>
</feature>
<dbReference type="SUPFAM" id="SSF53335">
    <property type="entry name" value="S-adenosyl-L-methionine-dependent methyltransferases"/>
    <property type="match status" value="1"/>
</dbReference>
<organism evidence="2 3">
    <name type="scientific">Candidatus Competibacter denitrificans Run_A_D11</name>
    <dbReference type="NCBI Taxonomy" id="1400863"/>
    <lineage>
        <taxon>Bacteria</taxon>
        <taxon>Pseudomonadati</taxon>
        <taxon>Pseudomonadota</taxon>
        <taxon>Gammaproteobacteria</taxon>
        <taxon>Candidatus Competibacteraceae</taxon>
        <taxon>Candidatus Competibacter</taxon>
    </lineage>
</organism>
<name>W6MDG9_9GAMM</name>
<accession>W6MDG9</accession>
<dbReference type="GO" id="GO:0008757">
    <property type="term" value="F:S-adenosylmethionine-dependent methyltransferase activity"/>
    <property type="evidence" value="ECO:0007669"/>
    <property type="project" value="InterPro"/>
</dbReference>
<proteinExistence type="predicted"/>
<keyword evidence="3" id="KW-1185">Reference proteome</keyword>